<dbReference type="EMBL" id="NAJN01002338">
    <property type="protein sequence ID" value="TKA54065.1"/>
    <property type="molecule type" value="Genomic_DNA"/>
</dbReference>
<proteinExistence type="predicted"/>
<keyword evidence="1" id="KW-1133">Transmembrane helix</keyword>
<keyword evidence="3" id="KW-1185">Reference proteome</keyword>
<dbReference type="AlphaFoldDB" id="A0A4U0VZ16"/>
<feature type="non-terminal residue" evidence="2">
    <location>
        <position position="306"/>
    </location>
</feature>
<comment type="caution">
    <text evidence="2">The sequence shown here is derived from an EMBL/GenBank/DDBJ whole genome shotgun (WGS) entry which is preliminary data.</text>
</comment>
<dbReference type="OrthoDB" id="3541675at2759"/>
<keyword evidence="1" id="KW-0472">Membrane</keyword>
<keyword evidence="1" id="KW-0812">Transmembrane</keyword>
<sequence length="306" mass="32877">MGTKALVHAATLNTKPSPASSSTTLNCFLRISDSTIMAVCPSNSTECLLRALFNAQDVYNWNPLTFGATVAIGVLALVVAATTVFQGALTAGPGRLKASKNAIGEYSETRRTKLSWTELRFRTTVNVPFIGGLEHQFLYRLHGTAGNAIVRDTPDAKTTLYPAGWLNLLRATRLPPLEPRSQVSMWDWSSIVCQTDYLPSDVQAAPAYATIHALVQLAALAGCHTVVQQPDGFPVASGNGAQLTFRNHPSLGRVGVFEHYPVQEKVFQTMATMNDLDSTLANPTSQPVSSVVNSQSGQFSAYTAFG</sequence>
<evidence type="ECO:0000256" key="1">
    <source>
        <dbReference type="SAM" id="Phobius"/>
    </source>
</evidence>
<organism evidence="2 3">
    <name type="scientific">Cryomyces minteri</name>
    <dbReference type="NCBI Taxonomy" id="331657"/>
    <lineage>
        <taxon>Eukaryota</taxon>
        <taxon>Fungi</taxon>
        <taxon>Dikarya</taxon>
        <taxon>Ascomycota</taxon>
        <taxon>Pezizomycotina</taxon>
        <taxon>Dothideomycetes</taxon>
        <taxon>Dothideomycetes incertae sedis</taxon>
        <taxon>Cryomyces</taxon>
    </lineage>
</organism>
<accession>A0A4U0VZ16</accession>
<feature type="transmembrane region" description="Helical" evidence="1">
    <location>
        <begin position="66"/>
        <end position="89"/>
    </location>
</feature>
<protein>
    <submittedName>
        <fullName evidence="2">Uncharacterized protein</fullName>
    </submittedName>
</protein>
<gene>
    <name evidence="2" type="ORF">B0A49_11369</name>
</gene>
<evidence type="ECO:0000313" key="3">
    <source>
        <dbReference type="Proteomes" id="UP000308768"/>
    </source>
</evidence>
<dbReference type="Proteomes" id="UP000308768">
    <property type="component" value="Unassembled WGS sequence"/>
</dbReference>
<reference evidence="2 3" key="1">
    <citation type="submission" date="2017-03" db="EMBL/GenBank/DDBJ databases">
        <title>Genomes of endolithic fungi from Antarctica.</title>
        <authorList>
            <person name="Coleine C."/>
            <person name="Masonjones S."/>
            <person name="Stajich J.E."/>
        </authorList>
    </citation>
    <scope>NUCLEOTIDE SEQUENCE [LARGE SCALE GENOMIC DNA]</scope>
    <source>
        <strain evidence="2 3">CCFEE 5187</strain>
    </source>
</reference>
<dbReference type="STRING" id="331657.A0A4U0VZ16"/>
<name>A0A4U0VZ16_9PEZI</name>
<evidence type="ECO:0000313" key="2">
    <source>
        <dbReference type="EMBL" id="TKA54065.1"/>
    </source>
</evidence>